<sequence>MKNQFFFQNLNIRTRSELTESELKIPEPDQNSNTFEHLTTHSFSYLGYILLRLVFQATIYMVWREKNDRRHFKKPRQHHQLAKIIDKTVRNRLLATRYWEKQRLRDLMQEWYKTHT</sequence>
<evidence type="ECO:0000313" key="2">
    <source>
        <dbReference type="EMBL" id="RID46247.1"/>
    </source>
</evidence>
<accession>A0A397XZ47</accession>
<dbReference type="EMBL" id="CM010636">
    <property type="protein sequence ID" value="RID46247.1"/>
    <property type="molecule type" value="Genomic_DNA"/>
</dbReference>
<reference evidence="2 3" key="1">
    <citation type="submission" date="2018-06" db="EMBL/GenBank/DDBJ databases">
        <title>WGS assembly of Brassica rapa FPsc.</title>
        <authorList>
            <person name="Bowman J."/>
            <person name="Kohchi T."/>
            <person name="Yamato K."/>
            <person name="Jenkins J."/>
            <person name="Shu S."/>
            <person name="Ishizaki K."/>
            <person name="Yamaoka S."/>
            <person name="Nishihama R."/>
            <person name="Nakamura Y."/>
            <person name="Berger F."/>
            <person name="Adam C."/>
            <person name="Aki S."/>
            <person name="Althoff F."/>
            <person name="Araki T."/>
            <person name="Arteaga-Vazquez M."/>
            <person name="Balasubrmanian S."/>
            <person name="Bauer D."/>
            <person name="Boehm C."/>
            <person name="Briginshaw L."/>
            <person name="Caballero-Perez J."/>
            <person name="Catarino B."/>
            <person name="Chen F."/>
            <person name="Chiyoda S."/>
            <person name="Chovatia M."/>
            <person name="Davies K."/>
            <person name="Delmans M."/>
            <person name="Demura T."/>
            <person name="Dierschke T."/>
            <person name="Dolan L."/>
            <person name="Dorantes-Acosta A."/>
            <person name="Eklund D."/>
            <person name="Florent S."/>
            <person name="Flores-Sandoval E."/>
            <person name="Fujiyama A."/>
            <person name="Fukuzawa H."/>
            <person name="Galik B."/>
            <person name="Grimanelli D."/>
            <person name="Grimwood J."/>
            <person name="Grossniklaus U."/>
            <person name="Hamada T."/>
            <person name="Haseloff J."/>
            <person name="Hetherington A."/>
            <person name="Higo A."/>
            <person name="Hirakawa Y."/>
            <person name="Hundley H."/>
            <person name="Ikeda Y."/>
            <person name="Inoue K."/>
            <person name="Inoue S."/>
            <person name="Ishida S."/>
            <person name="Jia Q."/>
            <person name="Kakita M."/>
            <person name="Kanazawa T."/>
            <person name="Kawai Y."/>
            <person name="Kawashima T."/>
            <person name="Kennedy M."/>
            <person name="Kinose K."/>
            <person name="Kinoshita T."/>
            <person name="Kohara Y."/>
            <person name="Koide E."/>
            <person name="Komatsu K."/>
            <person name="Kopischke S."/>
            <person name="Kubo M."/>
            <person name="Kyozuka J."/>
            <person name="Lagercrantz U."/>
            <person name="Lin S."/>
            <person name="Lindquist E."/>
            <person name="Lipzen A."/>
            <person name="Lu C."/>
            <person name="Luna E."/>
            <person name="Martienssen R."/>
            <person name="Minamino N."/>
            <person name="Mizutani M."/>
            <person name="Mizutani M."/>
            <person name="Mochizuki N."/>
            <person name="Monte I."/>
            <person name="Mosher R."/>
            <person name="Nagasaki H."/>
            <person name="Nakagami H."/>
            <person name="Naramoto S."/>
            <person name="Nishitani K."/>
            <person name="Ohtani M."/>
            <person name="Okamoto T."/>
            <person name="Okumura M."/>
            <person name="Phillips J."/>
            <person name="Pollak B."/>
            <person name="Reinders A."/>
            <person name="Roevekamp M."/>
            <person name="Sano R."/>
            <person name="Sawa S."/>
            <person name="Schmid M."/>
            <person name="Shirakawa M."/>
            <person name="Solano R."/>
            <person name="Spunde A."/>
            <person name="Suetsugu N."/>
            <person name="Sugano S."/>
            <person name="Sugiyama A."/>
            <person name="Sun R."/>
            <person name="Suzuki Y."/>
            <person name="Takenaka M."/>
            <person name="Takezawa D."/>
            <person name="Tomogane H."/>
            <person name="Tsuzuki M."/>
            <person name="Ueda T."/>
            <person name="Umeda M."/>
            <person name="Ward J."/>
            <person name="Watanabe Y."/>
            <person name="Yazaki K."/>
            <person name="Yokoyama R."/>
            <person name="Yoshitake Y."/>
            <person name="Yotsui I."/>
            <person name="Zachgo S."/>
            <person name="Schmutz J."/>
        </authorList>
    </citation>
    <scope>NUCLEOTIDE SEQUENCE [LARGE SCALE GENOMIC DNA]</scope>
    <source>
        <strain evidence="3">cv. B-3</strain>
    </source>
</reference>
<feature type="transmembrane region" description="Helical" evidence="1">
    <location>
        <begin position="45"/>
        <end position="63"/>
    </location>
</feature>
<name>A0A397XZ47_BRACM</name>
<keyword evidence="1" id="KW-0812">Transmembrane</keyword>
<evidence type="ECO:0000256" key="1">
    <source>
        <dbReference type="SAM" id="Phobius"/>
    </source>
</evidence>
<keyword evidence="1" id="KW-1133">Transmembrane helix</keyword>
<dbReference type="AlphaFoldDB" id="A0A397XZ47"/>
<keyword evidence="1" id="KW-0472">Membrane</keyword>
<dbReference type="Proteomes" id="UP000264353">
    <property type="component" value="Chromosome A9"/>
</dbReference>
<protein>
    <submittedName>
        <fullName evidence="2">Uncharacterized protein</fullName>
    </submittedName>
</protein>
<gene>
    <name evidence="2" type="ORF">BRARA_I02927</name>
</gene>
<organism evidence="2 3">
    <name type="scientific">Brassica campestris</name>
    <name type="common">Field mustard</name>
    <dbReference type="NCBI Taxonomy" id="3711"/>
    <lineage>
        <taxon>Eukaryota</taxon>
        <taxon>Viridiplantae</taxon>
        <taxon>Streptophyta</taxon>
        <taxon>Embryophyta</taxon>
        <taxon>Tracheophyta</taxon>
        <taxon>Spermatophyta</taxon>
        <taxon>Magnoliopsida</taxon>
        <taxon>eudicotyledons</taxon>
        <taxon>Gunneridae</taxon>
        <taxon>Pentapetalae</taxon>
        <taxon>rosids</taxon>
        <taxon>malvids</taxon>
        <taxon>Brassicales</taxon>
        <taxon>Brassicaceae</taxon>
        <taxon>Brassiceae</taxon>
        <taxon>Brassica</taxon>
    </lineage>
</organism>
<evidence type="ECO:0000313" key="3">
    <source>
        <dbReference type="Proteomes" id="UP000264353"/>
    </source>
</evidence>
<proteinExistence type="predicted"/>